<dbReference type="EMBL" id="WBUI01000001">
    <property type="protein sequence ID" value="KAB2935214.1"/>
    <property type="molecule type" value="Genomic_DNA"/>
</dbReference>
<protein>
    <submittedName>
        <fullName evidence="1">DUF2225 domain-containing protein</fullName>
    </submittedName>
</protein>
<comment type="caution">
    <text evidence="1">The sequence shown here is derived from an EMBL/GenBank/DDBJ whole genome shotgun (WGS) entry which is preliminary data.</text>
</comment>
<sequence length="297" mass="33527">MLGGQKKIGRNISFRSKDQSRCPVCNHTFTREQLLTGGGRLIAGDLSVELRRGYNESRKFGRVIPLIYPVVVCPQCLFSSFQNDFNTVDAGALDGLKRTTMNRRTGIEKIIGPIDYNEDRHLVHGAASYLLAIDCYQHRGVDVAPTPKKAICSMRAAWLFGDMNDEFPSMGFDKIRDFMYLKAVQYYRPVLEIMSRGTEPHDQFTSLLGPDTDKNWGFDGVIYLNGYLTYKYIEAITKDQAKQIKYLDEAKRYLGKLYGMGKSSKSKPSIIIDLSKDLYDEINGKLQLLTGQGEAVS</sequence>
<evidence type="ECO:0000313" key="1">
    <source>
        <dbReference type="EMBL" id="KAB2935214.1"/>
    </source>
</evidence>
<dbReference type="InterPro" id="IPR018708">
    <property type="entry name" value="DUF2225"/>
</dbReference>
<evidence type="ECO:0000313" key="2">
    <source>
        <dbReference type="Proteomes" id="UP000460298"/>
    </source>
</evidence>
<dbReference type="AlphaFoldDB" id="A0A833H4U1"/>
<dbReference type="Proteomes" id="UP000460298">
    <property type="component" value="Unassembled WGS sequence"/>
</dbReference>
<dbReference type="Pfam" id="PF09986">
    <property type="entry name" value="DUF2225"/>
    <property type="match status" value="1"/>
</dbReference>
<proteinExistence type="predicted"/>
<organism evidence="1 2">
    <name type="scientific">Leptonema illini</name>
    <dbReference type="NCBI Taxonomy" id="183"/>
    <lineage>
        <taxon>Bacteria</taxon>
        <taxon>Pseudomonadati</taxon>
        <taxon>Spirochaetota</taxon>
        <taxon>Spirochaetia</taxon>
        <taxon>Leptospirales</taxon>
        <taxon>Leptospiraceae</taxon>
        <taxon>Leptonema</taxon>
    </lineage>
</organism>
<reference evidence="1 2" key="1">
    <citation type="submission" date="2019-10" db="EMBL/GenBank/DDBJ databases">
        <title>Extracellular Electron Transfer in a Candidatus Methanoperedens spp. Enrichment Culture.</title>
        <authorList>
            <person name="Berger S."/>
            <person name="Rangel Shaw D."/>
            <person name="Berben T."/>
            <person name="In 'T Zandt M."/>
            <person name="Frank J."/>
            <person name="Reimann J."/>
            <person name="Jetten M.S.M."/>
            <person name="Welte C.U."/>
        </authorList>
    </citation>
    <scope>NUCLEOTIDE SEQUENCE [LARGE SCALE GENOMIC DNA]</scope>
    <source>
        <strain evidence="1">SB12</strain>
    </source>
</reference>
<gene>
    <name evidence="1" type="ORF">F9K24_00365</name>
</gene>
<name>A0A833H4U1_9LEPT</name>
<accession>A0A833H4U1</accession>